<dbReference type="EMBL" id="JACWMS010000002">
    <property type="protein sequence ID" value="MBD1320673.1"/>
    <property type="molecule type" value="Genomic_DNA"/>
</dbReference>
<accession>A0ABR7WD31</accession>
<keyword evidence="1" id="KW-0812">Transmembrane</keyword>
<keyword evidence="3" id="KW-1185">Reference proteome</keyword>
<organism evidence="2 3">
    <name type="scientific">Gordonia hankookensis</name>
    <dbReference type="NCBI Taxonomy" id="589403"/>
    <lineage>
        <taxon>Bacteria</taxon>
        <taxon>Bacillati</taxon>
        <taxon>Actinomycetota</taxon>
        <taxon>Actinomycetes</taxon>
        <taxon>Mycobacteriales</taxon>
        <taxon>Gordoniaceae</taxon>
        <taxon>Gordonia</taxon>
    </lineage>
</organism>
<feature type="transmembrane region" description="Helical" evidence="1">
    <location>
        <begin position="117"/>
        <end position="137"/>
    </location>
</feature>
<name>A0ABR7WD31_9ACTN</name>
<evidence type="ECO:0008006" key="4">
    <source>
        <dbReference type="Google" id="ProtNLM"/>
    </source>
</evidence>
<reference evidence="2 3" key="1">
    <citation type="submission" date="2020-09" db="EMBL/GenBank/DDBJ databases">
        <title>Novel species in genus Gordonia.</title>
        <authorList>
            <person name="Zhang G."/>
        </authorList>
    </citation>
    <scope>NUCLEOTIDE SEQUENCE [LARGE SCALE GENOMIC DNA]</scope>
    <source>
        <strain evidence="2 3">ON-33</strain>
    </source>
</reference>
<proteinExistence type="predicted"/>
<keyword evidence="1" id="KW-0472">Membrane</keyword>
<feature type="transmembrane region" description="Helical" evidence="1">
    <location>
        <begin position="199"/>
        <end position="217"/>
    </location>
</feature>
<evidence type="ECO:0000313" key="3">
    <source>
        <dbReference type="Proteomes" id="UP000602395"/>
    </source>
</evidence>
<evidence type="ECO:0000313" key="2">
    <source>
        <dbReference type="EMBL" id="MBD1320673.1"/>
    </source>
</evidence>
<feature type="transmembrane region" description="Helical" evidence="1">
    <location>
        <begin position="7"/>
        <end position="25"/>
    </location>
</feature>
<dbReference type="RefSeq" id="WP_190267279.1">
    <property type="nucleotide sequence ID" value="NZ_BAABAD010000004.1"/>
</dbReference>
<comment type="caution">
    <text evidence="2">The sequence shown here is derived from an EMBL/GenBank/DDBJ whole genome shotgun (WGS) entry which is preliminary data.</text>
</comment>
<sequence length="266" mass="27797">MFTHPELLVSRLIFVGLVIESFQIIHLRRAFGSQGIFCRTHLQLLTAGVAWHQRVGATVGGSAAVTTAAILQLGAATAVIAIGTGTESGIAAALVCLVTAGYIRMRRQIGGSGAEQLTFIALVTFAIVLVAGGGETARVMGDVFIGAQIVLAYVVAGAAKACSPTWRRGGAMSGILSTECYGLPHLNSILRAHPGLDKVLGWTVIVWELGFLAILFAPPPVAVGILISGAAFHVGCAFVMGLNRFTWAFCGCYPAVFVMVTTLHSM</sequence>
<gene>
    <name evidence="2" type="ORF">IDF66_13890</name>
</gene>
<feature type="transmembrane region" description="Helical" evidence="1">
    <location>
        <begin position="143"/>
        <end position="162"/>
    </location>
</feature>
<dbReference type="Proteomes" id="UP000602395">
    <property type="component" value="Unassembled WGS sequence"/>
</dbReference>
<keyword evidence="1" id="KW-1133">Transmembrane helix</keyword>
<protein>
    <recommendedName>
        <fullName evidence="4">HTTM domain-containing protein</fullName>
    </recommendedName>
</protein>
<evidence type="ECO:0000256" key="1">
    <source>
        <dbReference type="SAM" id="Phobius"/>
    </source>
</evidence>
<feature type="transmembrane region" description="Helical" evidence="1">
    <location>
        <begin position="223"/>
        <end position="240"/>
    </location>
</feature>
<feature type="transmembrane region" description="Helical" evidence="1">
    <location>
        <begin position="247"/>
        <end position="265"/>
    </location>
</feature>